<feature type="domain" description="DUF6590" evidence="2">
    <location>
        <begin position="198"/>
        <end position="244"/>
    </location>
</feature>
<evidence type="ECO:0000313" key="4">
    <source>
        <dbReference type="Proteomes" id="UP000800235"/>
    </source>
</evidence>
<proteinExistence type="predicted"/>
<gene>
    <name evidence="3" type="ORF">EJ08DRAFT_612651</name>
</gene>
<evidence type="ECO:0000256" key="1">
    <source>
        <dbReference type="SAM" id="MobiDB-lite"/>
    </source>
</evidence>
<accession>A0A9P4NRT7</accession>
<feature type="region of interest" description="Disordered" evidence="1">
    <location>
        <begin position="118"/>
        <end position="140"/>
    </location>
</feature>
<dbReference type="InterPro" id="IPR046497">
    <property type="entry name" value="DUF6590"/>
</dbReference>
<feature type="compositionally biased region" description="Low complexity" evidence="1">
    <location>
        <begin position="120"/>
        <end position="140"/>
    </location>
</feature>
<dbReference type="Proteomes" id="UP000800235">
    <property type="component" value="Unassembled WGS sequence"/>
</dbReference>
<organism evidence="3 4">
    <name type="scientific">Tothia fuscella</name>
    <dbReference type="NCBI Taxonomy" id="1048955"/>
    <lineage>
        <taxon>Eukaryota</taxon>
        <taxon>Fungi</taxon>
        <taxon>Dikarya</taxon>
        <taxon>Ascomycota</taxon>
        <taxon>Pezizomycotina</taxon>
        <taxon>Dothideomycetes</taxon>
        <taxon>Pleosporomycetidae</taxon>
        <taxon>Venturiales</taxon>
        <taxon>Cylindrosympodiaceae</taxon>
        <taxon>Tothia</taxon>
    </lineage>
</organism>
<comment type="caution">
    <text evidence="3">The sequence shown here is derived from an EMBL/GenBank/DDBJ whole genome shotgun (WGS) entry which is preliminary data.</text>
</comment>
<feature type="non-terminal residue" evidence="3">
    <location>
        <position position="245"/>
    </location>
</feature>
<dbReference type="AlphaFoldDB" id="A0A9P4NRT7"/>
<protein>
    <recommendedName>
        <fullName evidence="2">DUF6590 domain-containing protein</fullName>
    </recommendedName>
</protein>
<feature type="compositionally biased region" description="Polar residues" evidence="1">
    <location>
        <begin position="75"/>
        <end position="91"/>
    </location>
</feature>
<name>A0A9P4NRT7_9PEZI</name>
<dbReference type="Pfam" id="PF20233">
    <property type="entry name" value="DUF6590"/>
    <property type="match status" value="1"/>
</dbReference>
<feature type="compositionally biased region" description="Low complexity" evidence="1">
    <location>
        <begin position="58"/>
        <end position="74"/>
    </location>
</feature>
<dbReference type="EMBL" id="MU007040">
    <property type="protein sequence ID" value="KAF2430248.1"/>
    <property type="molecule type" value="Genomic_DNA"/>
</dbReference>
<keyword evidence="4" id="KW-1185">Reference proteome</keyword>
<feature type="region of interest" description="Disordered" evidence="1">
    <location>
        <begin position="38"/>
        <end position="91"/>
    </location>
</feature>
<reference evidence="3" key="1">
    <citation type="journal article" date="2020" name="Stud. Mycol.">
        <title>101 Dothideomycetes genomes: a test case for predicting lifestyles and emergence of pathogens.</title>
        <authorList>
            <person name="Haridas S."/>
            <person name="Albert R."/>
            <person name="Binder M."/>
            <person name="Bloem J."/>
            <person name="Labutti K."/>
            <person name="Salamov A."/>
            <person name="Andreopoulos B."/>
            <person name="Baker S."/>
            <person name="Barry K."/>
            <person name="Bills G."/>
            <person name="Bluhm B."/>
            <person name="Cannon C."/>
            <person name="Castanera R."/>
            <person name="Culley D."/>
            <person name="Daum C."/>
            <person name="Ezra D."/>
            <person name="Gonzalez J."/>
            <person name="Henrissat B."/>
            <person name="Kuo A."/>
            <person name="Liang C."/>
            <person name="Lipzen A."/>
            <person name="Lutzoni F."/>
            <person name="Magnuson J."/>
            <person name="Mondo S."/>
            <person name="Nolan M."/>
            <person name="Ohm R."/>
            <person name="Pangilinan J."/>
            <person name="Park H.-J."/>
            <person name="Ramirez L."/>
            <person name="Alfaro M."/>
            <person name="Sun H."/>
            <person name="Tritt A."/>
            <person name="Yoshinaga Y."/>
            <person name="Zwiers L.-H."/>
            <person name="Turgeon B."/>
            <person name="Goodwin S."/>
            <person name="Spatafora J."/>
            <person name="Crous P."/>
            <person name="Grigoriev I."/>
        </authorList>
    </citation>
    <scope>NUCLEOTIDE SEQUENCE</scope>
    <source>
        <strain evidence="3">CBS 130266</strain>
    </source>
</reference>
<evidence type="ECO:0000259" key="2">
    <source>
        <dbReference type="Pfam" id="PF20233"/>
    </source>
</evidence>
<sequence length="245" mass="27708">MSSSSSLWIWDQARGQHYYCSYQEGFYVYENGIKIPMPPQNSNQQHALLTHPQPPYSQPSYSQPTYSQPAYSQPTYTQSTNSQSTFPQSSNTQWTAQSWPQIVASRPRLDSVVSQPYLNSGYQSQSGPQSPPQQGSLQSLGALQSQWHKQEVELGPEAAITDPDLYKRQIVATAKLNNNFQPQQTLDPAFVTQQSPKPFFVFGKVFKCLWPEHVGNAQDKLSIFTGTFDETFVAKVRWFVVIKEG</sequence>
<evidence type="ECO:0000313" key="3">
    <source>
        <dbReference type="EMBL" id="KAF2430248.1"/>
    </source>
</evidence>